<dbReference type="EMBL" id="RQVS01000012">
    <property type="protein sequence ID" value="RRJ86055.1"/>
    <property type="molecule type" value="Genomic_DNA"/>
</dbReference>
<evidence type="ECO:0000259" key="1">
    <source>
        <dbReference type="Pfam" id="PF02627"/>
    </source>
</evidence>
<accession>A0A3P3VTE6</accession>
<dbReference type="Pfam" id="PF02627">
    <property type="entry name" value="CMD"/>
    <property type="match status" value="1"/>
</dbReference>
<dbReference type="RefSeq" id="WP_124973060.1">
    <property type="nucleotide sequence ID" value="NZ_RQVS01000012.1"/>
</dbReference>
<name>A0A3P3VTE6_9MICO</name>
<gene>
    <name evidence="2" type="ORF">EG850_10025</name>
</gene>
<organism evidence="2 3">
    <name type="scientific">Gulosibacter macacae</name>
    <dbReference type="NCBI Taxonomy" id="2488791"/>
    <lineage>
        <taxon>Bacteria</taxon>
        <taxon>Bacillati</taxon>
        <taxon>Actinomycetota</taxon>
        <taxon>Actinomycetes</taxon>
        <taxon>Micrococcales</taxon>
        <taxon>Microbacteriaceae</taxon>
        <taxon>Gulosibacter</taxon>
    </lineage>
</organism>
<evidence type="ECO:0000313" key="3">
    <source>
        <dbReference type="Proteomes" id="UP000274391"/>
    </source>
</evidence>
<dbReference type="SUPFAM" id="SSF69118">
    <property type="entry name" value="AhpD-like"/>
    <property type="match status" value="1"/>
</dbReference>
<dbReference type="InterPro" id="IPR004675">
    <property type="entry name" value="AhpD_core"/>
</dbReference>
<dbReference type="InterPro" id="IPR003779">
    <property type="entry name" value="CMD-like"/>
</dbReference>
<dbReference type="OrthoDB" id="9801997at2"/>
<dbReference type="InterPro" id="IPR029032">
    <property type="entry name" value="AhpD-like"/>
</dbReference>
<dbReference type="PANTHER" id="PTHR34846:SF10">
    <property type="entry name" value="CYTOPLASMIC PROTEIN"/>
    <property type="match status" value="1"/>
</dbReference>
<feature type="domain" description="Carboxymuconolactone decarboxylase-like" evidence="1">
    <location>
        <begin position="12"/>
        <end position="92"/>
    </location>
</feature>
<reference evidence="2 3" key="1">
    <citation type="submission" date="2018-11" db="EMBL/GenBank/DDBJ databases">
        <title>YIM 102482-1 draft genome.</title>
        <authorList>
            <person name="Li G."/>
            <person name="Jiang Y."/>
        </authorList>
    </citation>
    <scope>NUCLEOTIDE SEQUENCE [LARGE SCALE GENOMIC DNA]</scope>
    <source>
        <strain evidence="2 3">YIM 102482-1</strain>
    </source>
</reference>
<dbReference type="GO" id="GO:0051920">
    <property type="term" value="F:peroxiredoxin activity"/>
    <property type="evidence" value="ECO:0007669"/>
    <property type="project" value="InterPro"/>
</dbReference>
<evidence type="ECO:0000313" key="2">
    <source>
        <dbReference type="EMBL" id="RRJ86055.1"/>
    </source>
</evidence>
<dbReference type="Gene3D" id="1.20.1290.10">
    <property type="entry name" value="AhpD-like"/>
    <property type="match status" value="1"/>
</dbReference>
<sequence length="109" mass="11967">MTQRFELGELVPDFYQALGRANAAVGNTGVDPLIHELVKIRASQLNGCAFCLDMHIADARKLGEEQRRLDVLAGWREAPILFSEAEMAAIAMINAYNRIAVSTRKPPAA</sequence>
<proteinExistence type="predicted"/>
<protein>
    <submittedName>
        <fullName evidence="2">Carboxymuconolactone decarboxylase family protein</fullName>
    </submittedName>
</protein>
<comment type="caution">
    <text evidence="2">The sequence shown here is derived from an EMBL/GenBank/DDBJ whole genome shotgun (WGS) entry which is preliminary data.</text>
</comment>
<dbReference type="PANTHER" id="PTHR34846">
    <property type="entry name" value="4-CARBOXYMUCONOLACTONE DECARBOXYLASE FAMILY PROTEIN (AFU_ORTHOLOGUE AFUA_6G11590)"/>
    <property type="match status" value="1"/>
</dbReference>
<dbReference type="AlphaFoldDB" id="A0A3P3VTE6"/>
<keyword evidence="3" id="KW-1185">Reference proteome</keyword>
<dbReference type="NCBIfam" id="TIGR00778">
    <property type="entry name" value="ahpD_dom"/>
    <property type="match status" value="1"/>
</dbReference>
<dbReference type="Proteomes" id="UP000274391">
    <property type="component" value="Unassembled WGS sequence"/>
</dbReference>